<sequence length="433" mass="48433">MTDLRRPGTTRGSPPRSGTAVPSRACSVTSLSGSTRAALTRRAAPSSQRPSTPCTCGTPKLAYASLTWRTSTDLREEASAFRQSRWFTRGWTLQELIAPWKVVFLSSDWHVLGSKAELAPVIEEITGIDQSILLHDAPLSSASVARRMSWASCRTTTRVEDEAYSLLGIFGLYMPTIYGEGRNAFRRLQEEIMKQIPDQTLYDWTFPPARVRARLSADREAHKTLHDRRAEQRLPSNDFAWVPNGPYFPLLAVSPYQFMFSADIHVMATAEFTVGNYGTRTRLPIHRLNHWGASYFLALLACEDSSGHAIALVLCPHPRLPDCFYITHSPQGSRYSIRTITLGMGRSLDPARNIANQGFWETRDICILKETYEPTCQQRNRALAKLSLVRVTVRVRPRIFNPDQPRSHSALQAHSTSMACQTPAPSGLAARCI</sequence>
<gene>
    <name evidence="1" type="ORF">NUW54_g12801</name>
</gene>
<name>A0ACC1MTH0_9APHY</name>
<dbReference type="EMBL" id="JANSHE010005611">
    <property type="protein sequence ID" value="KAJ2970124.1"/>
    <property type="molecule type" value="Genomic_DNA"/>
</dbReference>
<evidence type="ECO:0000313" key="2">
    <source>
        <dbReference type="Proteomes" id="UP001144978"/>
    </source>
</evidence>
<protein>
    <submittedName>
        <fullName evidence="1">Uncharacterized protein</fullName>
    </submittedName>
</protein>
<reference evidence="1" key="1">
    <citation type="submission" date="2022-08" db="EMBL/GenBank/DDBJ databases">
        <title>Genome Sequence of Pycnoporus sanguineus.</title>
        <authorList>
            <person name="Buettner E."/>
        </authorList>
    </citation>
    <scope>NUCLEOTIDE SEQUENCE</scope>
    <source>
        <strain evidence="1">CG-C14</strain>
    </source>
</reference>
<organism evidence="1 2">
    <name type="scientific">Trametes sanguinea</name>
    <dbReference type="NCBI Taxonomy" id="158606"/>
    <lineage>
        <taxon>Eukaryota</taxon>
        <taxon>Fungi</taxon>
        <taxon>Dikarya</taxon>
        <taxon>Basidiomycota</taxon>
        <taxon>Agaricomycotina</taxon>
        <taxon>Agaricomycetes</taxon>
        <taxon>Polyporales</taxon>
        <taxon>Polyporaceae</taxon>
        <taxon>Trametes</taxon>
    </lineage>
</organism>
<accession>A0ACC1MTH0</accession>
<keyword evidence="2" id="KW-1185">Reference proteome</keyword>
<comment type="caution">
    <text evidence="1">The sequence shown here is derived from an EMBL/GenBank/DDBJ whole genome shotgun (WGS) entry which is preliminary data.</text>
</comment>
<dbReference type="Proteomes" id="UP001144978">
    <property type="component" value="Unassembled WGS sequence"/>
</dbReference>
<proteinExistence type="predicted"/>
<evidence type="ECO:0000313" key="1">
    <source>
        <dbReference type="EMBL" id="KAJ2970124.1"/>
    </source>
</evidence>